<protein>
    <submittedName>
        <fullName evidence="1">DUF1963 domain-containing protein</fullName>
    </submittedName>
</protein>
<dbReference type="EMBL" id="VMNX01000350">
    <property type="protein sequence ID" value="MPY55000.1"/>
    <property type="molecule type" value="Genomic_DNA"/>
</dbReference>
<name>A0A5N8X6C4_9ACTN</name>
<comment type="caution">
    <text evidence="1">The sequence shown here is derived from an EMBL/GenBank/DDBJ whole genome shotgun (WGS) entry which is preliminary data.</text>
</comment>
<proteinExistence type="predicted"/>
<dbReference type="Gene3D" id="2.30.320.10">
    <property type="entry name" value="YwqG-like"/>
    <property type="match status" value="1"/>
</dbReference>
<dbReference type="AlphaFoldDB" id="A0A5N8X6C4"/>
<dbReference type="Pfam" id="PF09234">
    <property type="entry name" value="DUF1963"/>
    <property type="match status" value="1"/>
</dbReference>
<accession>A0A5N8X6C4</accession>
<reference evidence="1 2" key="1">
    <citation type="submission" date="2019-09" db="EMBL/GenBank/DDBJ databases">
        <authorList>
            <person name="Duangmal K."/>
            <person name="Teo W.F.A."/>
            <person name="Lipun K."/>
        </authorList>
    </citation>
    <scope>NUCLEOTIDE SEQUENCE [LARGE SCALE GENOMIC DNA]</scope>
    <source>
        <strain evidence="1 2">K1PN6</strain>
    </source>
</reference>
<evidence type="ECO:0000313" key="2">
    <source>
        <dbReference type="Proteomes" id="UP000373149"/>
    </source>
</evidence>
<dbReference type="InterPro" id="IPR035948">
    <property type="entry name" value="YwqG-like_sf"/>
</dbReference>
<dbReference type="Proteomes" id="UP000373149">
    <property type="component" value="Unassembled WGS sequence"/>
</dbReference>
<sequence>MLSPMTHDLIGRLKPFREEALRRGVPPEDVERWIAMARPSGTLTAHGTGPFVGRFGGPLMLPADVPAPAYPLLATLDCAALPEKLTGVPLPVDGRLLLFGFPEMAYFSGNDSAGSVLYVPAGMPVEKRGSEFFPEHGDEEEVEVEVDEEILDICEQYPQDELRLSADISLPYHFIGPPPEPGLKIAEFPGHPRAWDLAQAWSDTCEDIIVDGALRIGGYASHECTETDPITAAAEEAILLRQQAARSGEPFDSEELPAPENWVLLAQWDVDLQGREGATLHWVIPYQDLAERRFDRVHVSFFWNP</sequence>
<evidence type="ECO:0000313" key="1">
    <source>
        <dbReference type="EMBL" id="MPY55000.1"/>
    </source>
</evidence>
<dbReference type="InterPro" id="IPR015315">
    <property type="entry name" value="DUF1963"/>
</dbReference>
<dbReference type="SUPFAM" id="SSF103032">
    <property type="entry name" value="Hypothetical protein YwqG"/>
    <property type="match status" value="1"/>
</dbReference>
<keyword evidence="2" id="KW-1185">Reference proteome</keyword>
<organism evidence="1 2">
    <name type="scientific">Streptomyces acidicola</name>
    <dbReference type="NCBI Taxonomy" id="2596892"/>
    <lineage>
        <taxon>Bacteria</taxon>
        <taxon>Bacillati</taxon>
        <taxon>Actinomycetota</taxon>
        <taxon>Actinomycetes</taxon>
        <taxon>Kitasatosporales</taxon>
        <taxon>Streptomycetaceae</taxon>
        <taxon>Streptomyces</taxon>
    </lineage>
</organism>
<gene>
    <name evidence="1" type="ORF">FPZ41_43215</name>
</gene>